<evidence type="ECO:0000256" key="1">
    <source>
        <dbReference type="SAM" id="Phobius"/>
    </source>
</evidence>
<reference evidence="2" key="1">
    <citation type="journal article" date="2014" name="Front. Microbiol.">
        <title>High frequency of phylogenetically diverse reductive dehalogenase-homologous genes in deep subseafloor sedimentary metagenomes.</title>
        <authorList>
            <person name="Kawai M."/>
            <person name="Futagami T."/>
            <person name="Toyoda A."/>
            <person name="Takaki Y."/>
            <person name="Nishi S."/>
            <person name="Hori S."/>
            <person name="Arai W."/>
            <person name="Tsubouchi T."/>
            <person name="Morono Y."/>
            <person name="Uchiyama I."/>
            <person name="Ito T."/>
            <person name="Fujiyama A."/>
            <person name="Inagaki F."/>
            <person name="Takami H."/>
        </authorList>
    </citation>
    <scope>NUCLEOTIDE SEQUENCE</scope>
    <source>
        <strain evidence="2">Expedition CK06-06</strain>
    </source>
</reference>
<name>X1EAW4_9ZZZZ</name>
<comment type="caution">
    <text evidence="2">The sequence shown here is derived from an EMBL/GenBank/DDBJ whole genome shotgun (WGS) entry which is preliminary data.</text>
</comment>
<gene>
    <name evidence="2" type="ORF">S01H4_63815</name>
</gene>
<keyword evidence="1" id="KW-1133">Transmembrane helix</keyword>
<dbReference type="EMBL" id="BART01038501">
    <property type="protein sequence ID" value="GAH05813.1"/>
    <property type="molecule type" value="Genomic_DNA"/>
</dbReference>
<protein>
    <submittedName>
        <fullName evidence="2">Uncharacterized protein</fullName>
    </submittedName>
</protein>
<accession>X1EAW4</accession>
<dbReference type="AlphaFoldDB" id="X1EAW4"/>
<proteinExistence type="predicted"/>
<feature type="non-terminal residue" evidence="2">
    <location>
        <position position="1"/>
    </location>
</feature>
<keyword evidence="1" id="KW-0472">Membrane</keyword>
<feature type="transmembrane region" description="Helical" evidence="1">
    <location>
        <begin position="16"/>
        <end position="35"/>
    </location>
</feature>
<sequence length="39" mass="4583">SNVIIATEEFSEFLRIWSLLISAILYIFVLIYTFVTIED</sequence>
<keyword evidence="1" id="KW-0812">Transmembrane</keyword>
<evidence type="ECO:0000313" key="2">
    <source>
        <dbReference type="EMBL" id="GAH05813.1"/>
    </source>
</evidence>
<organism evidence="2">
    <name type="scientific">marine sediment metagenome</name>
    <dbReference type="NCBI Taxonomy" id="412755"/>
    <lineage>
        <taxon>unclassified sequences</taxon>
        <taxon>metagenomes</taxon>
        <taxon>ecological metagenomes</taxon>
    </lineage>
</organism>